<reference evidence="2" key="1">
    <citation type="submission" date="2016-01" db="EMBL/GenBank/DDBJ databases">
        <title>Draft genome of Chromobacterium sp. F49.</title>
        <authorList>
            <person name="Hong K.W."/>
        </authorList>
    </citation>
    <scope>NUCLEOTIDE SEQUENCE [LARGE SCALE GENOMIC DNA]</scope>
    <source>
        <strain evidence="2">CN3</strain>
    </source>
</reference>
<keyword evidence="2" id="KW-1185">Reference proteome</keyword>
<proteinExistence type="predicted"/>
<sequence length="293" mass="30930">MQHLQTALDALIGVGTDLVVNAAASSARGYTSVRETAIDLRSEAALHQLVGPALYKFASGMSNEVERRATPRFKSILAHPRHGRDQLIDEVDNADTELNTAIHGVGSSPTAGALFRVALAIIRVRAITLAVGEHAFVDPRGTKGSGGPTPRRRAIKATDLGEDVARCVIAAIDAGGGWHTALEPLRMMEATGANRNGVATKILAFADMEGGHAILERIAASVRPHFPPPVQPASTDLPASDAVVQDVSTPIGIAKADRVVATAAERRPAIDGIGRRPSAAEIARRRKLENLER</sequence>
<comment type="caution">
    <text evidence="1">The sequence shown here is derived from an EMBL/GenBank/DDBJ whole genome shotgun (WGS) entry which is preliminary data.</text>
</comment>
<accession>A0ABR5YA60</accession>
<name>A0ABR5YA60_9SPHN</name>
<evidence type="ECO:0000313" key="2">
    <source>
        <dbReference type="Proteomes" id="UP000076609"/>
    </source>
</evidence>
<evidence type="ECO:0000313" key="1">
    <source>
        <dbReference type="EMBL" id="KZE10903.1"/>
    </source>
</evidence>
<dbReference type="Proteomes" id="UP000076609">
    <property type="component" value="Unassembled WGS sequence"/>
</dbReference>
<protein>
    <recommendedName>
        <fullName evidence="3">DUF222 domain-containing protein</fullName>
    </recommendedName>
</protein>
<organism evidence="1 2">
    <name type="scientific">Sphingomonas hankookensis</name>
    <dbReference type="NCBI Taxonomy" id="563996"/>
    <lineage>
        <taxon>Bacteria</taxon>
        <taxon>Pseudomonadati</taxon>
        <taxon>Pseudomonadota</taxon>
        <taxon>Alphaproteobacteria</taxon>
        <taxon>Sphingomonadales</taxon>
        <taxon>Sphingomonadaceae</taxon>
        <taxon>Sphingomonas</taxon>
    </lineage>
</organism>
<dbReference type="EMBL" id="LQQO01000045">
    <property type="protein sequence ID" value="KZE10903.1"/>
    <property type="molecule type" value="Genomic_DNA"/>
</dbReference>
<dbReference type="RefSeq" id="WP_066693093.1">
    <property type="nucleotide sequence ID" value="NZ_LQQO01000045.1"/>
</dbReference>
<evidence type="ECO:0008006" key="3">
    <source>
        <dbReference type="Google" id="ProtNLM"/>
    </source>
</evidence>
<gene>
    <name evidence="1" type="ORF">AVT10_06005</name>
</gene>